<feature type="domain" description="O-methyltransferase C-terminal" evidence="5">
    <location>
        <begin position="494"/>
        <end position="697"/>
    </location>
</feature>
<feature type="domain" description="O-methyltransferase dimerisation" evidence="6">
    <location>
        <begin position="24"/>
        <end position="116"/>
    </location>
</feature>
<dbReference type="EMBL" id="JACXVP010000006">
    <property type="protein sequence ID" value="KAG5603239.1"/>
    <property type="molecule type" value="Genomic_DNA"/>
</dbReference>
<dbReference type="SUPFAM" id="SSF46785">
    <property type="entry name" value="Winged helix' DNA-binding domain"/>
    <property type="match status" value="2"/>
</dbReference>
<evidence type="ECO:0000256" key="3">
    <source>
        <dbReference type="ARBA" id="ARBA00022691"/>
    </source>
</evidence>
<accession>A0A9J5YTV9</accession>
<dbReference type="InterPro" id="IPR001077">
    <property type="entry name" value="COMT_C"/>
</dbReference>
<dbReference type="GO" id="GO:0008757">
    <property type="term" value="F:S-adenosylmethionine-dependent methyltransferase activity"/>
    <property type="evidence" value="ECO:0007669"/>
    <property type="project" value="UniProtKB-ARBA"/>
</dbReference>
<evidence type="ECO:0000256" key="2">
    <source>
        <dbReference type="ARBA" id="ARBA00022679"/>
    </source>
</evidence>
<organism evidence="7 8">
    <name type="scientific">Solanum commersonii</name>
    <name type="common">Commerson's wild potato</name>
    <name type="synonym">Commerson's nightshade</name>
    <dbReference type="NCBI Taxonomy" id="4109"/>
    <lineage>
        <taxon>Eukaryota</taxon>
        <taxon>Viridiplantae</taxon>
        <taxon>Streptophyta</taxon>
        <taxon>Embryophyta</taxon>
        <taxon>Tracheophyta</taxon>
        <taxon>Spermatophyta</taxon>
        <taxon>Magnoliopsida</taxon>
        <taxon>eudicotyledons</taxon>
        <taxon>Gunneridae</taxon>
        <taxon>Pentapetalae</taxon>
        <taxon>asterids</taxon>
        <taxon>lamiids</taxon>
        <taxon>Solanales</taxon>
        <taxon>Solanaceae</taxon>
        <taxon>Solanoideae</taxon>
        <taxon>Solaneae</taxon>
        <taxon>Solanum</taxon>
    </lineage>
</organism>
<dbReference type="InterPro" id="IPR016461">
    <property type="entry name" value="COMT-like"/>
</dbReference>
<feature type="domain" description="O-methyltransferase dimerisation" evidence="6">
    <location>
        <begin position="387"/>
        <end position="479"/>
    </location>
</feature>
<evidence type="ECO:0000259" key="5">
    <source>
        <dbReference type="Pfam" id="PF00891"/>
    </source>
</evidence>
<dbReference type="FunFam" id="1.10.10.10:FF:000357">
    <property type="entry name" value="Caffeic acid 3-O-methyltransferase"/>
    <property type="match status" value="2"/>
</dbReference>
<dbReference type="InterPro" id="IPR029063">
    <property type="entry name" value="SAM-dependent_MTases_sf"/>
</dbReference>
<dbReference type="GO" id="GO:0009813">
    <property type="term" value="P:flavonoid biosynthetic process"/>
    <property type="evidence" value="ECO:0007669"/>
    <property type="project" value="UniProtKB-ARBA"/>
</dbReference>
<evidence type="ECO:0000259" key="6">
    <source>
        <dbReference type="Pfam" id="PF08100"/>
    </source>
</evidence>
<dbReference type="AlphaFoldDB" id="A0A9J5YTV9"/>
<sequence length="715" mass="80462">MDMALSMDNIVISNEEEVSMMKAMHLPCGVYLNMVLKAAIELDLFEIIAKSTTQKLSSYEIASQIPTKNPNASLVLERILRFLASQSFLTCNITKNDDGNVHTSYNLTPLSQSLISNKDGTSIAPFLLFFHLKDAILEGEIPFNKAHGVHAFEYNGKDSRMNEVFNKAMQNRTCIEMKRIVECYNGFKGVKEIIDVGGGLGISLASIISKYPNIKGTNFDLPFVIKDAPTYEGIEHVGGDMLKSVPQGELIILKAILHNWDDDDCVKILKNCWRALPKDGKVVVIEQIQPEYPETNLLSKHSFSFDISMMIIFHGGKERTKQQFDDLAKQAGFTSLKVVARAYYFWVMEFYKPTAFELLLFQEMDMVLSMDNIVISNEEEISMMKAMHLPCGLYLNMVLKAAMELDLFEIIAKSTTQKLSSNEIASQIPTKNPNASLVLERILRFLASQSFLTCNITKDDDGNVHTSYNLTPLSQSLISNKDGTSIAPFLLLFHFKDAILVGEIPFNKAHGVHAFEYHGKDSRMNGVFNKAMQNVTCIEMKRILECYNGFQGVKEIIDVGGGLGISLASIISKYPNIKGINFDLPHVIKDSPTYEGIEHVGGDMFKSVPQGELILLKAILHDWDDEYCVKILKNCWRALPKDGKVVVIEQMQSEYPETNLISKNSFSVDMLMMTMLDGGKERTKQQFEDLAKQAGFNVLKIVARAYYCWVIELYK</sequence>
<dbReference type="GO" id="GO:0032259">
    <property type="term" value="P:methylation"/>
    <property type="evidence" value="ECO:0007669"/>
    <property type="project" value="UniProtKB-KW"/>
</dbReference>
<reference evidence="7 8" key="1">
    <citation type="submission" date="2020-09" db="EMBL/GenBank/DDBJ databases">
        <title>De no assembly of potato wild relative species, Solanum commersonii.</title>
        <authorList>
            <person name="Cho K."/>
        </authorList>
    </citation>
    <scope>NUCLEOTIDE SEQUENCE [LARGE SCALE GENOMIC DNA]</scope>
    <source>
        <strain evidence="7">LZ3.2</strain>
        <tissue evidence="7">Leaf</tissue>
    </source>
</reference>
<evidence type="ECO:0000313" key="7">
    <source>
        <dbReference type="EMBL" id="KAG5603239.1"/>
    </source>
</evidence>
<dbReference type="PROSITE" id="PS51683">
    <property type="entry name" value="SAM_OMT_II"/>
    <property type="match status" value="2"/>
</dbReference>
<protein>
    <submittedName>
        <fullName evidence="7">Uncharacterized protein</fullName>
    </submittedName>
</protein>
<dbReference type="CDD" id="cd02440">
    <property type="entry name" value="AdoMet_MTases"/>
    <property type="match status" value="2"/>
</dbReference>
<dbReference type="GO" id="GO:0008171">
    <property type="term" value="F:O-methyltransferase activity"/>
    <property type="evidence" value="ECO:0007669"/>
    <property type="project" value="InterPro"/>
</dbReference>
<keyword evidence="3" id="KW-0949">S-adenosyl-L-methionine</keyword>
<dbReference type="Proteomes" id="UP000824120">
    <property type="component" value="Chromosome 6"/>
</dbReference>
<evidence type="ECO:0000256" key="4">
    <source>
        <dbReference type="ARBA" id="ARBA00034481"/>
    </source>
</evidence>
<comment type="caution">
    <text evidence="7">The sequence shown here is derived from an EMBL/GenBank/DDBJ whole genome shotgun (WGS) entry which is preliminary data.</text>
</comment>
<dbReference type="GO" id="GO:0046983">
    <property type="term" value="F:protein dimerization activity"/>
    <property type="evidence" value="ECO:0007669"/>
    <property type="project" value="InterPro"/>
</dbReference>
<dbReference type="InterPro" id="IPR036390">
    <property type="entry name" value="WH_DNA-bd_sf"/>
</dbReference>
<dbReference type="Pfam" id="PF08100">
    <property type="entry name" value="Dimerisation"/>
    <property type="match status" value="2"/>
</dbReference>
<dbReference type="InterPro" id="IPR012967">
    <property type="entry name" value="COMT_dimerisation"/>
</dbReference>
<dbReference type="PANTHER" id="PTHR11746">
    <property type="entry name" value="O-METHYLTRANSFERASE"/>
    <property type="match status" value="1"/>
</dbReference>
<name>A0A9J5YTV9_SOLCO</name>
<keyword evidence="2" id="KW-0808">Transferase</keyword>
<keyword evidence="8" id="KW-1185">Reference proteome</keyword>
<dbReference type="Gene3D" id="3.40.50.150">
    <property type="entry name" value="Vaccinia Virus protein VP39"/>
    <property type="match status" value="2"/>
</dbReference>
<dbReference type="Pfam" id="PF00891">
    <property type="entry name" value="Methyltransf_2"/>
    <property type="match status" value="2"/>
</dbReference>
<dbReference type="InterPro" id="IPR036388">
    <property type="entry name" value="WH-like_DNA-bd_sf"/>
</dbReference>
<dbReference type="OrthoDB" id="1606438at2759"/>
<evidence type="ECO:0000256" key="1">
    <source>
        <dbReference type="ARBA" id="ARBA00022603"/>
    </source>
</evidence>
<proteinExistence type="inferred from homology"/>
<dbReference type="SUPFAM" id="SSF53335">
    <property type="entry name" value="S-adenosyl-L-methionine-dependent methyltransferases"/>
    <property type="match status" value="2"/>
</dbReference>
<comment type="similarity">
    <text evidence="4">Belongs to the class I-like SAM-binding methyltransferase superfamily. Cation-independent O-methyltransferase family. COMT subfamily.</text>
</comment>
<dbReference type="Gene3D" id="1.10.10.10">
    <property type="entry name" value="Winged helix-like DNA-binding domain superfamily/Winged helix DNA-binding domain"/>
    <property type="match status" value="2"/>
</dbReference>
<feature type="domain" description="O-methyltransferase C-terminal" evidence="5">
    <location>
        <begin position="129"/>
        <end position="333"/>
    </location>
</feature>
<keyword evidence="1" id="KW-0489">Methyltransferase</keyword>
<evidence type="ECO:0000313" key="8">
    <source>
        <dbReference type="Proteomes" id="UP000824120"/>
    </source>
</evidence>
<gene>
    <name evidence="7" type="ORF">H5410_034609</name>
</gene>